<evidence type="ECO:0000313" key="2">
    <source>
        <dbReference type="Proteomes" id="UP000039865"/>
    </source>
</evidence>
<protein>
    <submittedName>
        <fullName evidence="1">Uncharacterized protein</fullName>
    </submittedName>
</protein>
<organism evidence="1 2">
    <name type="scientific">Stylonychia lemnae</name>
    <name type="common">Ciliate</name>
    <dbReference type="NCBI Taxonomy" id="5949"/>
    <lineage>
        <taxon>Eukaryota</taxon>
        <taxon>Sar</taxon>
        <taxon>Alveolata</taxon>
        <taxon>Ciliophora</taxon>
        <taxon>Intramacronucleata</taxon>
        <taxon>Spirotrichea</taxon>
        <taxon>Stichotrichia</taxon>
        <taxon>Sporadotrichida</taxon>
        <taxon>Oxytrichidae</taxon>
        <taxon>Stylonychinae</taxon>
        <taxon>Stylonychia</taxon>
    </lineage>
</organism>
<gene>
    <name evidence="1" type="primary">Contig1865.g2015</name>
    <name evidence="1" type="ORF">STYLEM_15774</name>
</gene>
<proteinExistence type="predicted"/>
<dbReference type="AlphaFoldDB" id="A0A078AX79"/>
<keyword evidence="2" id="KW-1185">Reference proteome</keyword>
<name>A0A078AX79_STYLE</name>
<evidence type="ECO:0000313" key="1">
    <source>
        <dbReference type="EMBL" id="CDW86676.1"/>
    </source>
</evidence>
<accession>A0A078AX79</accession>
<sequence length="558" mass="64730">MDSYWLARSLKPSAKSMSKDQNIKQLNSCQVDEIHEDSKKLIHSMSMMMAKESNKVDSPLINKGRKSALSPAMQQLGKVFAQNNDDNPIQILAKLEQLEKKKVGMKTLVDSSKIDLTEYEMNEFSNEIGNREEFEFQMRFLGASIQTPLSHSLNEIRYFLKQEKPMLIKNECRSSMNTVTDKQIQQEQNYIEEEMSLIFNNNNFSMPQSPSKAFNGDHSFECSQVNSPRLSMFEDQGLDDIIKGRNQSDQNDDQVPLARRVSHQHDFGKITDEKIDNFFSMLKPKLSFYHRSSKKATPSSRKSGLTTATGEKRSYNVCSMPILEIDSASYSSQQENKEQLQVFQSQLSLSELQQNHYKHAQYNETDDLIMIDEIDYLQYTNQEDKVHTDCQQNIKEVPPQIDFYDQDIEMFEIKGNHKTSKKKKLFEKVDELIVDLTDDMDDYDNKYITSQLQIILQSMNLPPLTKEALEKMKSLTSIKDLKNQIWAHITQELLDEKNKRIPVSEIFGDQMQRFKGQNLSHQMAFVGLLHVIAEQDLTLYQSNSKNNNENEELFVQKF</sequence>
<dbReference type="EMBL" id="CCKQ01014878">
    <property type="protein sequence ID" value="CDW86676.1"/>
    <property type="molecule type" value="Genomic_DNA"/>
</dbReference>
<reference evidence="1 2" key="1">
    <citation type="submission" date="2014-06" db="EMBL/GenBank/DDBJ databases">
        <authorList>
            <person name="Swart Estienne"/>
        </authorList>
    </citation>
    <scope>NUCLEOTIDE SEQUENCE [LARGE SCALE GENOMIC DNA]</scope>
    <source>
        <strain evidence="1 2">130c</strain>
    </source>
</reference>
<dbReference type="Proteomes" id="UP000039865">
    <property type="component" value="Unassembled WGS sequence"/>
</dbReference>
<dbReference type="InParanoid" id="A0A078AX79"/>